<dbReference type="SFLD" id="SFLDG01129">
    <property type="entry name" value="C1.5:_HAD__Beta-PGM__Phosphata"/>
    <property type="match status" value="1"/>
</dbReference>
<dbReference type="InterPro" id="IPR050155">
    <property type="entry name" value="HAD-like_hydrolase_sf"/>
</dbReference>
<evidence type="ECO:0000256" key="2">
    <source>
        <dbReference type="ARBA" id="ARBA00004818"/>
    </source>
</evidence>
<dbReference type="Gene3D" id="3.40.50.1000">
    <property type="entry name" value="HAD superfamily/HAD-like"/>
    <property type="match status" value="1"/>
</dbReference>
<protein>
    <recommendedName>
        <fullName evidence="4">phosphoglycolate phosphatase</fullName>
        <ecNumber evidence="4">3.1.3.18</ecNumber>
    </recommendedName>
</protein>
<dbReference type="EC" id="3.1.3.18" evidence="4"/>
<comment type="similarity">
    <text evidence="3">Belongs to the HAD-like hydrolase superfamily. CbbY/CbbZ/Gph/YieH family.</text>
</comment>
<dbReference type="RefSeq" id="WP_162655923.1">
    <property type="nucleotide sequence ID" value="NZ_LR593887.1"/>
</dbReference>
<proteinExistence type="inferred from homology"/>
<dbReference type="SUPFAM" id="SSF56784">
    <property type="entry name" value="HAD-like"/>
    <property type="match status" value="1"/>
</dbReference>
<comment type="catalytic activity">
    <reaction evidence="1">
        <text>2-phosphoglycolate + H2O = glycolate + phosphate</text>
        <dbReference type="Rhea" id="RHEA:14369"/>
        <dbReference type="ChEBI" id="CHEBI:15377"/>
        <dbReference type="ChEBI" id="CHEBI:29805"/>
        <dbReference type="ChEBI" id="CHEBI:43474"/>
        <dbReference type="ChEBI" id="CHEBI:58033"/>
        <dbReference type="EC" id="3.1.3.18"/>
    </reaction>
</comment>
<dbReference type="SFLD" id="SFLDS00003">
    <property type="entry name" value="Haloacid_Dehalogenase"/>
    <property type="match status" value="1"/>
</dbReference>
<dbReference type="GO" id="GO:0008967">
    <property type="term" value="F:phosphoglycolate phosphatase activity"/>
    <property type="evidence" value="ECO:0007669"/>
    <property type="project" value="UniProtKB-EC"/>
</dbReference>
<dbReference type="EMBL" id="LR593887">
    <property type="protein sequence ID" value="VTR96888.1"/>
    <property type="molecule type" value="Genomic_DNA"/>
</dbReference>
<dbReference type="GO" id="GO:0005829">
    <property type="term" value="C:cytosol"/>
    <property type="evidence" value="ECO:0007669"/>
    <property type="project" value="TreeGrafter"/>
</dbReference>
<dbReference type="InterPro" id="IPR036412">
    <property type="entry name" value="HAD-like_sf"/>
</dbReference>
<name>A0A6C2YI46_9BACT</name>
<evidence type="ECO:0000313" key="6">
    <source>
        <dbReference type="Proteomes" id="UP000464378"/>
    </source>
</evidence>
<dbReference type="Proteomes" id="UP000464378">
    <property type="component" value="Chromosome"/>
</dbReference>
<dbReference type="EMBL" id="LR586016">
    <property type="protein sequence ID" value="VIP00735.1"/>
    <property type="molecule type" value="Genomic_DNA"/>
</dbReference>
<dbReference type="Pfam" id="PF00702">
    <property type="entry name" value="Hydrolase"/>
    <property type="match status" value="1"/>
</dbReference>
<dbReference type="CDD" id="cd01427">
    <property type="entry name" value="HAD_like"/>
    <property type="match status" value="1"/>
</dbReference>
<sequence length="273" mass="30640">MSEFPASVEVVRSLRPRGGFRAVMFDFDGTLSLVRGGWMELMTEQMLTVLRDAGSQEPEPMLRHRIVQFILDLVGQPTMRQMERLADEVARLGATPQSPDVYLRNFLRELKIRVEARMTAMTVQGEDPERFRVPHAIPMLDWLQGRQVPCVLASGTERIHVVREARALQLVPFFGERIYGPGDGHVFSKRAVIEQMMHEWGIPGEQILGFGDGVSETEEIHRVGGIAVAVASDESGGGIVDPIKRERLIRAGADLVIPDYRDALPLLHWLSTH</sequence>
<gene>
    <name evidence="5" type="ORF">GMBLW1_32250</name>
</gene>
<dbReference type="AlphaFoldDB" id="A0A6C2YI46"/>
<dbReference type="KEGG" id="tim:GMBLW1_32250"/>
<evidence type="ECO:0000256" key="1">
    <source>
        <dbReference type="ARBA" id="ARBA00000830"/>
    </source>
</evidence>
<reference evidence="5" key="1">
    <citation type="submission" date="2019-04" db="EMBL/GenBank/DDBJ databases">
        <authorList>
            <consortium name="Science for Life Laboratories"/>
        </authorList>
    </citation>
    <scope>NUCLEOTIDE SEQUENCE</scope>
    <source>
        <strain evidence="5">MBLW1</strain>
    </source>
</reference>
<dbReference type="InParanoid" id="A0A6C2YI46"/>
<organism evidence="5">
    <name type="scientific">Tuwongella immobilis</name>
    <dbReference type="NCBI Taxonomy" id="692036"/>
    <lineage>
        <taxon>Bacteria</taxon>
        <taxon>Pseudomonadati</taxon>
        <taxon>Planctomycetota</taxon>
        <taxon>Planctomycetia</taxon>
        <taxon>Gemmatales</taxon>
        <taxon>Gemmataceae</taxon>
        <taxon>Tuwongella</taxon>
    </lineage>
</organism>
<accession>A0A6C2YI46</accession>
<comment type="pathway">
    <text evidence="2">Organic acid metabolism; glycolate biosynthesis; glycolate from 2-phosphoglycolate: step 1/1.</text>
</comment>
<evidence type="ECO:0000256" key="3">
    <source>
        <dbReference type="ARBA" id="ARBA00006171"/>
    </source>
</evidence>
<dbReference type="InterPro" id="IPR023214">
    <property type="entry name" value="HAD_sf"/>
</dbReference>
<dbReference type="PANTHER" id="PTHR43434:SF1">
    <property type="entry name" value="PHOSPHOGLYCOLATE PHOSPHATASE"/>
    <property type="match status" value="1"/>
</dbReference>
<dbReference type="PANTHER" id="PTHR43434">
    <property type="entry name" value="PHOSPHOGLYCOLATE PHOSPHATASE"/>
    <property type="match status" value="1"/>
</dbReference>
<dbReference type="GO" id="GO:0006281">
    <property type="term" value="P:DNA repair"/>
    <property type="evidence" value="ECO:0007669"/>
    <property type="project" value="TreeGrafter"/>
</dbReference>
<keyword evidence="6" id="KW-1185">Reference proteome</keyword>
<evidence type="ECO:0000256" key="4">
    <source>
        <dbReference type="ARBA" id="ARBA00013078"/>
    </source>
</evidence>
<evidence type="ECO:0000313" key="5">
    <source>
        <dbReference type="EMBL" id="VIP00735.1"/>
    </source>
</evidence>